<proteinExistence type="predicted"/>
<dbReference type="EMBL" id="BSXS01016863">
    <property type="protein sequence ID" value="GMF08304.1"/>
    <property type="molecule type" value="Genomic_DNA"/>
</dbReference>
<reference evidence="1" key="1">
    <citation type="submission" date="2023-04" db="EMBL/GenBank/DDBJ databases">
        <title>Ambrosiozyma monospora NBRC 10751.</title>
        <authorList>
            <person name="Ichikawa N."/>
            <person name="Sato H."/>
            <person name="Tonouchi N."/>
        </authorList>
    </citation>
    <scope>NUCLEOTIDE SEQUENCE</scope>
    <source>
        <strain evidence="1">NBRC 10751</strain>
    </source>
</reference>
<comment type="caution">
    <text evidence="1">The sequence shown here is derived from an EMBL/GenBank/DDBJ whole genome shotgun (WGS) entry which is preliminary data.</text>
</comment>
<name>A0ACB5UD82_AMBMO</name>
<sequence>MFSPATDHNITNKYQCQLPNTLFKTPKLNFVDLSLVLLGNLSMANCLSSLLKNNELQRSGTSGKQTNP</sequence>
<keyword evidence="2" id="KW-1185">Reference proteome</keyword>
<organism evidence="1 2">
    <name type="scientific">Ambrosiozyma monospora</name>
    <name type="common">Yeast</name>
    <name type="synonym">Endomycopsis monosporus</name>
    <dbReference type="NCBI Taxonomy" id="43982"/>
    <lineage>
        <taxon>Eukaryota</taxon>
        <taxon>Fungi</taxon>
        <taxon>Dikarya</taxon>
        <taxon>Ascomycota</taxon>
        <taxon>Saccharomycotina</taxon>
        <taxon>Pichiomycetes</taxon>
        <taxon>Pichiales</taxon>
        <taxon>Pichiaceae</taxon>
        <taxon>Ambrosiozyma</taxon>
    </lineage>
</organism>
<protein>
    <submittedName>
        <fullName evidence="1">Unnamed protein product</fullName>
    </submittedName>
</protein>
<gene>
    <name evidence="1" type="ORF">Amon02_001321900</name>
</gene>
<evidence type="ECO:0000313" key="2">
    <source>
        <dbReference type="Proteomes" id="UP001165064"/>
    </source>
</evidence>
<accession>A0ACB5UD82</accession>
<evidence type="ECO:0000313" key="1">
    <source>
        <dbReference type="EMBL" id="GMF08304.1"/>
    </source>
</evidence>
<dbReference type="Proteomes" id="UP001165064">
    <property type="component" value="Unassembled WGS sequence"/>
</dbReference>